<dbReference type="AlphaFoldDB" id="A0A5J4W138"/>
<dbReference type="Proteomes" id="UP000324800">
    <property type="component" value="Unassembled WGS sequence"/>
</dbReference>
<dbReference type="EMBL" id="SNRW01003942">
    <property type="protein sequence ID" value="KAA6388548.1"/>
    <property type="molecule type" value="Genomic_DNA"/>
</dbReference>
<gene>
    <name evidence="1" type="ORF">EZS28_015926</name>
    <name evidence="2" type="ORF">EZS28_015927</name>
</gene>
<sequence length="649" mass="74763">MEEYVIKTQLQKIMMKKDDSFGLNFFLSITTMLIKKCVFESSDEKWMNCSYQMYFIYQYGSFKVMNCQETKLILGRIYLEEYGGKVDLATLIKWERICFLANKSIFLCSPTAQEHFYPHLLHIVMDLPITTPSQLVDTALLLLGVFFNARNQSIINDSCILLCKIGANPRILLNSFIARFRQRHADMLLRTGPTEANMTEYIRIFTFFNCMIMMLKSMQLRIYDFDGKELAVIIDSLDKLLHRQLFLQEHTIQSIFEPIQFTQGSGSFEHGNKQNEQSEQSSLLQLVSVTLGVPAQFPNQLGKDIQNSNLQSAKFVVNPAQSCAFRLISFCIFTSLAPSTERCGIQKIILNGIPHNNQENIKILRNKDKILQQELADELFLSCFDRLVDPLTSLLTRMCKCRFQDRYQDSPSELDLIQHNSIPELQVHNHLVGTLALSLLWDIFQMTGGEVAPQQQQIPQNVQVASEEIKKQMELSNVEIDNNINQTITKNYSILKDIPSILLLQQRSPLERIKLTKLGRWGGGIYSPYAIPIINEEIWNNKQQVHLGLNLKDQKNQLDIFSDLPHISITIKRRIREIDLNWLKDTISCAYPDRRSLGIRGLCRALILASVHTPLPEIRQVSSPIPHHFSLEEPEAVLNYWCCYNVQQT</sequence>
<dbReference type="EMBL" id="SNRW01003942">
    <property type="protein sequence ID" value="KAA6388547.1"/>
    <property type="molecule type" value="Genomic_DNA"/>
</dbReference>
<proteinExistence type="predicted"/>
<evidence type="ECO:0000313" key="3">
    <source>
        <dbReference type="Proteomes" id="UP000324800"/>
    </source>
</evidence>
<comment type="caution">
    <text evidence="2">The sequence shown here is derived from an EMBL/GenBank/DDBJ whole genome shotgun (WGS) entry which is preliminary data.</text>
</comment>
<evidence type="ECO:0000313" key="2">
    <source>
        <dbReference type="EMBL" id="KAA6388548.1"/>
    </source>
</evidence>
<accession>A0A5J4W138</accession>
<evidence type="ECO:0000313" key="1">
    <source>
        <dbReference type="EMBL" id="KAA6388547.1"/>
    </source>
</evidence>
<name>A0A5J4W138_9EUKA</name>
<reference evidence="2 3" key="1">
    <citation type="submission" date="2019-03" db="EMBL/GenBank/DDBJ databases">
        <title>Single cell metagenomics reveals metabolic interactions within the superorganism composed of flagellate Streblomastix strix and complex community of Bacteroidetes bacteria on its surface.</title>
        <authorList>
            <person name="Treitli S.C."/>
            <person name="Kolisko M."/>
            <person name="Husnik F."/>
            <person name="Keeling P."/>
            <person name="Hampl V."/>
        </authorList>
    </citation>
    <scope>NUCLEOTIDE SEQUENCE [LARGE SCALE GENOMIC DNA]</scope>
    <source>
        <strain evidence="2">ST1C</strain>
    </source>
</reference>
<protein>
    <submittedName>
        <fullName evidence="2">Uncharacterized protein</fullName>
    </submittedName>
</protein>
<organism evidence="2 3">
    <name type="scientific">Streblomastix strix</name>
    <dbReference type="NCBI Taxonomy" id="222440"/>
    <lineage>
        <taxon>Eukaryota</taxon>
        <taxon>Metamonada</taxon>
        <taxon>Preaxostyla</taxon>
        <taxon>Oxymonadida</taxon>
        <taxon>Streblomastigidae</taxon>
        <taxon>Streblomastix</taxon>
    </lineage>
</organism>